<evidence type="ECO:0000259" key="3">
    <source>
        <dbReference type="Pfam" id="PF12835"/>
    </source>
</evidence>
<evidence type="ECO:0000256" key="1">
    <source>
        <dbReference type="SAM" id="MobiDB-lite"/>
    </source>
</evidence>
<gene>
    <name evidence="5" type="ORF">AHQ57_10340</name>
    <name evidence="4" type="ORF">DQ066_15175</name>
</gene>
<dbReference type="InterPro" id="IPR024457">
    <property type="entry name" value="Putative_integrase_N"/>
</dbReference>
<dbReference type="SUPFAM" id="SSF56349">
    <property type="entry name" value="DNA breaking-rejoining enzymes"/>
    <property type="match status" value="1"/>
</dbReference>
<feature type="region of interest" description="Disordered" evidence="1">
    <location>
        <begin position="92"/>
        <end position="120"/>
    </location>
</feature>
<feature type="compositionally biased region" description="Polar residues" evidence="1">
    <location>
        <begin position="110"/>
        <end position="120"/>
    </location>
</feature>
<dbReference type="EMBL" id="AALGZK010000003">
    <property type="protein sequence ID" value="ECZ5437556.1"/>
    <property type="molecule type" value="Genomic_DNA"/>
</dbReference>
<organism evidence="4">
    <name type="scientific">Salmonella newport</name>
    <dbReference type="NCBI Taxonomy" id="108619"/>
    <lineage>
        <taxon>Bacteria</taxon>
        <taxon>Pseudomonadati</taxon>
        <taxon>Pseudomonadota</taxon>
        <taxon>Gammaproteobacteria</taxon>
        <taxon>Enterobacterales</taxon>
        <taxon>Enterobacteriaceae</taxon>
        <taxon>Salmonella</taxon>
    </lineage>
</organism>
<name>A0A3V2Y5R0_SALNE</name>
<dbReference type="Pfam" id="PF12835">
    <property type="entry name" value="Integrase_1"/>
    <property type="match status" value="1"/>
</dbReference>
<proteinExistence type="predicted"/>
<reference evidence="4" key="1">
    <citation type="submission" date="2018-06" db="EMBL/GenBank/DDBJ databases">
        <authorList>
            <person name="Ashton P.M."/>
            <person name="Dallman T."/>
            <person name="Nair S."/>
            <person name="De Pinna E."/>
            <person name="Peters T."/>
            <person name="Grant K."/>
        </authorList>
    </citation>
    <scope>NUCLEOTIDE SEQUENCE</scope>
    <source>
        <strain evidence="4">250711</strain>
    </source>
</reference>
<evidence type="ECO:0000313" key="4">
    <source>
        <dbReference type="EMBL" id="EBX1172668.1"/>
    </source>
</evidence>
<evidence type="ECO:0000259" key="2">
    <source>
        <dbReference type="Pfam" id="PF12834"/>
    </source>
</evidence>
<dbReference type="RefSeq" id="WP_057516562.1">
    <property type="nucleotide sequence ID" value="NZ_MYAT01000016.1"/>
</dbReference>
<protein>
    <submittedName>
        <fullName evidence="4">Integrase</fullName>
    </submittedName>
</protein>
<dbReference type="GO" id="GO:0003677">
    <property type="term" value="F:DNA binding"/>
    <property type="evidence" value="ECO:0007669"/>
    <property type="project" value="InterPro"/>
</dbReference>
<accession>A0A3V2Y5R0</accession>
<reference evidence="5" key="2">
    <citation type="submission" date="2018-07" db="EMBL/GenBank/DDBJ databases">
        <authorList>
            <consortium name="GenomeTrakr network: Whole genome sequencing for foodborne pathogen traceback"/>
        </authorList>
    </citation>
    <scope>NUCLEOTIDE SEQUENCE</scope>
    <source>
        <strain evidence="5">FDA00000095</strain>
    </source>
</reference>
<dbReference type="Pfam" id="PF12834">
    <property type="entry name" value="Phage_int_SAM_2"/>
    <property type="match status" value="1"/>
</dbReference>
<feature type="domain" description="Putative integrase N-terminal" evidence="2">
    <location>
        <begin position="7"/>
        <end position="95"/>
    </location>
</feature>
<comment type="caution">
    <text evidence="4">The sequence shown here is derived from an EMBL/GenBank/DDBJ whole genome shotgun (WGS) entry which is preliminary data.</text>
</comment>
<dbReference type="AlphaFoldDB" id="A0A3V2Y5R0"/>
<dbReference type="EMBL" id="AAHKGI010000007">
    <property type="protein sequence ID" value="EBX1172668.1"/>
    <property type="molecule type" value="Genomic_DNA"/>
</dbReference>
<dbReference type="InterPro" id="IPR024456">
    <property type="entry name" value="Integrase_catalytic_putative"/>
</dbReference>
<evidence type="ECO:0000313" key="5">
    <source>
        <dbReference type="EMBL" id="ECZ5437556.1"/>
    </source>
</evidence>
<feature type="domain" description="Integrase catalytic" evidence="3">
    <location>
        <begin position="108"/>
        <end position="257"/>
    </location>
</feature>
<dbReference type="InterPro" id="IPR011010">
    <property type="entry name" value="DNA_brk_join_enz"/>
</dbReference>
<sequence length="302" mass="34213">MSRREKQLKQDLVVQIRKDSGSFKKMDDYSRIMHRFAERLAELNVQINSAAQVKVRHVEIYMNSRGADNVSKRTCQNEMSAIRVMLRQAGKHKMADPEHPRLSNKALGISGTSRKGTKKSISNERYQEILRNVTVKDMGVAAAVRLSRYLGLRNEEAIQSAKSLKTWQKALQRGDDKLRVIFGTKGGRDRMTTVVNREKVVEAVNTALKYASEHNGKLIDKSNLKSAMNYYLNTLRRDGGLKGGDETAHSFRYSYAGDALKYHIMHGYNYKESLALTSIDLGHGDGRGTYIENVYCQFLGET</sequence>